<reference evidence="3" key="1">
    <citation type="journal article" date="2019" name="Int. J. Syst. Evol. Microbiol.">
        <title>The Global Catalogue of Microorganisms (GCM) 10K type strain sequencing project: providing services to taxonomists for standard genome sequencing and annotation.</title>
        <authorList>
            <consortium name="The Broad Institute Genomics Platform"/>
            <consortium name="The Broad Institute Genome Sequencing Center for Infectious Disease"/>
            <person name="Wu L."/>
            <person name="Ma J."/>
        </authorList>
    </citation>
    <scope>NUCLEOTIDE SEQUENCE [LARGE SCALE GENOMIC DNA]</scope>
    <source>
        <strain evidence="3">CGMCC 1.10106</strain>
    </source>
</reference>
<dbReference type="Proteomes" id="UP000618591">
    <property type="component" value="Unassembled WGS sequence"/>
</dbReference>
<protein>
    <submittedName>
        <fullName evidence="2">Uncharacterized protein</fullName>
    </submittedName>
</protein>
<comment type="caution">
    <text evidence="2">The sequence shown here is derived from an EMBL/GenBank/DDBJ whole genome shotgun (WGS) entry which is preliminary data.</text>
</comment>
<evidence type="ECO:0000313" key="3">
    <source>
        <dbReference type="Proteomes" id="UP000618591"/>
    </source>
</evidence>
<name>A0ABQ1GJ43_9SPHN</name>
<sequence length="214" mass="24701">MVEFLQDQSKRLTAQIKAFDPKWHYDEIVPTDAFRTPIVTLQGLTAKVNDLRFQRVATVARVQGDYRLLQVETLRFVQRRTDNAYEDGLSLLKAGRLSPRLSEQEALGNYIDRRVREELRERYARFGIDSAGKGPVRVNRREDDSSGTDTTYRRPDARVKDVAFDVTLTRKTLGTAQVRGFFSTDFRPSRVVIIRPRQLGANHTYVIARPETKR</sequence>
<accession>A0ABQ1GJ43</accession>
<gene>
    <name evidence="2" type="ORF">GCM10011395_13430</name>
</gene>
<keyword evidence="3" id="KW-1185">Reference proteome</keyword>
<evidence type="ECO:0000313" key="2">
    <source>
        <dbReference type="EMBL" id="GGA44525.1"/>
    </source>
</evidence>
<evidence type="ECO:0000256" key="1">
    <source>
        <dbReference type="SAM" id="MobiDB-lite"/>
    </source>
</evidence>
<organism evidence="2 3">
    <name type="scientific">Sphingomonas psychrolutea</name>
    <dbReference type="NCBI Taxonomy" id="1259676"/>
    <lineage>
        <taxon>Bacteria</taxon>
        <taxon>Pseudomonadati</taxon>
        <taxon>Pseudomonadota</taxon>
        <taxon>Alphaproteobacteria</taxon>
        <taxon>Sphingomonadales</taxon>
        <taxon>Sphingomonadaceae</taxon>
        <taxon>Sphingomonas</taxon>
    </lineage>
</organism>
<proteinExistence type="predicted"/>
<dbReference type="EMBL" id="BMDW01000006">
    <property type="protein sequence ID" value="GGA44525.1"/>
    <property type="molecule type" value="Genomic_DNA"/>
</dbReference>
<feature type="region of interest" description="Disordered" evidence="1">
    <location>
        <begin position="134"/>
        <end position="153"/>
    </location>
</feature>